<dbReference type="OrthoDB" id="9768989at2"/>
<feature type="domain" description="Peptidase S8/S53" evidence="2">
    <location>
        <begin position="288"/>
        <end position="619"/>
    </location>
</feature>
<evidence type="ECO:0000313" key="4">
    <source>
        <dbReference type="Proteomes" id="UP000273854"/>
    </source>
</evidence>
<dbReference type="EMBL" id="RBTP01000037">
    <property type="protein sequence ID" value="RMT81040.1"/>
    <property type="molecule type" value="Genomic_DNA"/>
</dbReference>
<dbReference type="InterPro" id="IPR036852">
    <property type="entry name" value="Peptidase_S8/S53_dom_sf"/>
</dbReference>
<dbReference type="InterPro" id="IPR034074">
    <property type="entry name" value="Y4bN_pept_dom"/>
</dbReference>
<dbReference type="Pfam" id="PF00082">
    <property type="entry name" value="Peptidase_S8"/>
    <property type="match status" value="1"/>
</dbReference>
<dbReference type="SUPFAM" id="SSF52743">
    <property type="entry name" value="Subtilisin-like"/>
    <property type="match status" value="1"/>
</dbReference>
<name>A0A3M5P8G8_PSEVI</name>
<accession>A0A3M5P8G8</accession>
<evidence type="ECO:0000256" key="1">
    <source>
        <dbReference type="SAM" id="MobiDB-lite"/>
    </source>
</evidence>
<sequence>MPDKRDHQRSHLILQQTSELKPYKAHTPNGGTKPKIPNLPRQKHGKALQNQLQGLKSVADLARAFQEQAGVESGLGLQIQFVGQPDVEMAFQSLADERQKIELLSICQEGEQTIANVFVPDGKLVHFEKIVREYLEEKKDKNDKPLDHRNLINTIESIRSAELKALWTDDPDLLPQDKNEEFWWEVWLPVRGDRQTVVEDFQKIVELCGCEVNDDQANFPERTVVLMRGSQRQLSGSVLGLNCVAELRRAKETADSFDDLAGEDQLEWANELLERTDFAPARKSVPRICLLDSGVNRAHPLISPLMKEVDTHSVDPEWGRHDVENHGTGMAALAAYGDLTDCLESSDRISIMHRLESVKLLPNHGGNPGSANLHASLFAEAVSRPEISHSHRTRIFNSAVSAEDYRDRGRPSSWSSKLDSLASDADNEGEFPRLFVQSAGNIRDNNAWFEYPASLSSNLIHDPGQAWNALTVGACTRKVDAGPTDYAPIAEEGGLSPFTTTSATWDSVWPFKPDVVFEGGNAAKDRYGAAGMASLSLLTARNEFEARRFCTFNATSAASALCSRMAAQILVQYPSLWPETLRALIVHSAEWTEAMRGMYLRGRFPSKADYVSLIRHAGWGEPSLDRALWSASNSLTLVIEDQLHPYQKSNGKIGTREMNLHNIPWPKDELEALQDTEVEMRVTLSYFIEPNPSARGSVSKFHYPSHRLRFDVKRPLESISDFVARVNAAAEQGNDGPKPKDPDWLIGEGNRNKGSLHQDVWKGSAADLASRGVLAVYPGMGWWRTRQSLKRYDLPARYSLIISIRTPETDVDLYAAIEQKLVVEV</sequence>
<dbReference type="Proteomes" id="UP000273854">
    <property type="component" value="Unassembled WGS sequence"/>
</dbReference>
<dbReference type="AlphaFoldDB" id="A0A3M5P8G8"/>
<feature type="region of interest" description="Disordered" evidence="1">
    <location>
        <begin position="19"/>
        <end position="39"/>
    </location>
</feature>
<organism evidence="3 4">
    <name type="scientific">Pseudomonas viridiflava</name>
    <name type="common">Phytomonas viridiflava</name>
    <dbReference type="NCBI Taxonomy" id="33069"/>
    <lineage>
        <taxon>Bacteria</taxon>
        <taxon>Pseudomonadati</taxon>
        <taxon>Pseudomonadota</taxon>
        <taxon>Gammaproteobacteria</taxon>
        <taxon>Pseudomonadales</taxon>
        <taxon>Pseudomonadaceae</taxon>
        <taxon>Pseudomonas</taxon>
    </lineage>
</organism>
<comment type="caution">
    <text evidence="3">The sequence shown here is derived from an EMBL/GenBank/DDBJ whole genome shotgun (WGS) entry which is preliminary data.</text>
</comment>
<evidence type="ECO:0000259" key="2">
    <source>
        <dbReference type="Pfam" id="PF00082"/>
    </source>
</evidence>
<dbReference type="InterPro" id="IPR000209">
    <property type="entry name" value="Peptidase_S8/S53_dom"/>
</dbReference>
<reference evidence="3 4" key="1">
    <citation type="submission" date="2018-08" db="EMBL/GenBank/DDBJ databases">
        <title>Recombination of ecologically and evolutionarily significant loci maintains genetic cohesion in the Pseudomonas syringae species complex.</title>
        <authorList>
            <person name="Dillon M."/>
            <person name="Thakur S."/>
            <person name="Almeida R.N.D."/>
            <person name="Weir B.S."/>
            <person name="Guttman D.S."/>
        </authorList>
    </citation>
    <scope>NUCLEOTIDE SEQUENCE [LARGE SCALE GENOMIC DNA]</scope>
    <source>
        <strain evidence="3 4">ICMP 19473</strain>
    </source>
</reference>
<dbReference type="CDD" id="cd04847">
    <property type="entry name" value="Peptidases_S8_Subtilisin_like_2"/>
    <property type="match status" value="1"/>
</dbReference>
<dbReference type="Gene3D" id="3.40.50.200">
    <property type="entry name" value="Peptidase S8/S53 domain"/>
    <property type="match status" value="1"/>
</dbReference>
<evidence type="ECO:0000313" key="3">
    <source>
        <dbReference type="EMBL" id="RMT81040.1"/>
    </source>
</evidence>
<dbReference type="RefSeq" id="WP_122208605.1">
    <property type="nucleotide sequence ID" value="NZ_RBTP01000037.1"/>
</dbReference>
<protein>
    <recommendedName>
        <fullName evidence="2">Peptidase S8/S53 domain-containing protein</fullName>
    </recommendedName>
</protein>
<proteinExistence type="predicted"/>
<dbReference type="GO" id="GO:0006508">
    <property type="term" value="P:proteolysis"/>
    <property type="evidence" value="ECO:0007669"/>
    <property type="project" value="InterPro"/>
</dbReference>
<dbReference type="GO" id="GO:0004252">
    <property type="term" value="F:serine-type endopeptidase activity"/>
    <property type="evidence" value="ECO:0007669"/>
    <property type="project" value="InterPro"/>
</dbReference>
<gene>
    <name evidence="3" type="ORF">ALP40_03042</name>
</gene>